<dbReference type="Pfam" id="PF02996">
    <property type="entry name" value="Prefoldin"/>
    <property type="match status" value="1"/>
</dbReference>
<evidence type="ECO:0000256" key="2">
    <source>
        <dbReference type="ARBA" id="ARBA00023242"/>
    </source>
</evidence>
<evidence type="ECO:0000313" key="6">
    <source>
        <dbReference type="Proteomes" id="UP000030690"/>
    </source>
</evidence>
<dbReference type="GO" id="GO:0003714">
    <property type="term" value="F:transcription corepressor activity"/>
    <property type="evidence" value="ECO:0007669"/>
    <property type="project" value="TreeGrafter"/>
</dbReference>
<evidence type="ECO:0000256" key="3">
    <source>
        <dbReference type="ARBA" id="ARBA00038295"/>
    </source>
</evidence>
<dbReference type="GO" id="GO:0000122">
    <property type="term" value="P:negative regulation of transcription by RNA polymerase II"/>
    <property type="evidence" value="ECO:0007669"/>
    <property type="project" value="TreeGrafter"/>
</dbReference>
<dbReference type="CDD" id="cd23159">
    <property type="entry name" value="Prefoldin_URI1"/>
    <property type="match status" value="1"/>
</dbReference>
<feature type="coiled-coil region" evidence="4">
    <location>
        <begin position="178"/>
        <end position="212"/>
    </location>
</feature>
<dbReference type="Proteomes" id="UP000030690">
    <property type="component" value="Unassembled WGS sequence"/>
</dbReference>
<comment type="subcellular location">
    <subcellularLocation>
        <location evidence="1">Nucleus</location>
    </subcellularLocation>
</comment>
<dbReference type="EMBL" id="KI925078">
    <property type="protein sequence ID" value="ETW18461.1"/>
    <property type="molecule type" value="Genomic_DNA"/>
</dbReference>
<dbReference type="FunFam" id="1.10.287.370:FF:000017">
    <property type="entry name" value="Prefoldin, alpha subunit"/>
    <property type="match status" value="1"/>
</dbReference>
<organism evidence="5 6">
    <name type="scientific">Plasmodium falciparum Vietnam Oak-Knoll</name>
    <name type="common">FVO</name>
    <dbReference type="NCBI Taxonomy" id="1036723"/>
    <lineage>
        <taxon>Eukaryota</taxon>
        <taxon>Sar</taxon>
        <taxon>Alveolata</taxon>
        <taxon>Apicomplexa</taxon>
        <taxon>Aconoidasida</taxon>
        <taxon>Haemosporida</taxon>
        <taxon>Plasmodiidae</taxon>
        <taxon>Plasmodium</taxon>
        <taxon>Plasmodium (Laverania)</taxon>
    </lineage>
</organism>
<dbReference type="PANTHER" id="PTHR15111">
    <property type="entry name" value="RNA POLYMERASE II SUBUNIT 5-MEDIATING PROTEIN NNX3"/>
    <property type="match status" value="1"/>
</dbReference>
<dbReference type="GO" id="GO:0003682">
    <property type="term" value="F:chromatin binding"/>
    <property type="evidence" value="ECO:0007669"/>
    <property type="project" value="TreeGrafter"/>
</dbReference>
<dbReference type="GO" id="GO:0019212">
    <property type="term" value="F:phosphatase inhibitor activity"/>
    <property type="evidence" value="ECO:0007669"/>
    <property type="project" value="TreeGrafter"/>
</dbReference>
<name>A0A024V6K0_PLAFA</name>
<dbReference type="PANTHER" id="PTHR15111:SF0">
    <property type="entry name" value="UNCONVENTIONAL PREFOLDIN RPB5 INTERACTOR 1"/>
    <property type="match status" value="1"/>
</dbReference>
<dbReference type="InterPro" id="IPR004127">
    <property type="entry name" value="Prefoldin_subunit_alpha"/>
</dbReference>
<dbReference type="SMR" id="A0A024V6K0"/>
<sequence>MMDEKAYIKDYEIEKATQRLFLKLKNEKIKEDILRKSINEYKETINIVKNLTKKINYKIIIPFSKLAFYEGEIKYTNNIYQNIGCNTYCERTSENAHKYLEKKLDAYEKKYKIISDDIDKLTKEIQLALELEQTSNINKNNINQDDDDHNSKNVFVRPDGFLEIREEYHSSDEENNKHNVKNEKINSLSSNINEIQEKIIKREDDITNINRNENKKDDERTQHDEKHKIIKNKSLNINKQGLLNIQENYTSSSSEIDD</sequence>
<keyword evidence="2" id="KW-0539">Nucleus</keyword>
<evidence type="ECO:0000256" key="4">
    <source>
        <dbReference type="SAM" id="Coils"/>
    </source>
</evidence>
<dbReference type="Gene3D" id="1.10.287.370">
    <property type="match status" value="1"/>
</dbReference>
<keyword evidence="4" id="KW-0175">Coiled coil</keyword>
<accession>A0A024V6K0</accession>
<reference evidence="5 6" key="2">
    <citation type="submission" date="2013-02" db="EMBL/GenBank/DDBJ databases">
        <title>The Genome Sequence of Plasmodium falciparum Vietnam Oak-Knoll (FVO).</title>
        <authorList>
            <consortium name="The Broad Institute Genome Sequencing Platform"/>
            <consortium name="The Broad Institute Genome Sequencing Center for Infectious Disease"/>
            <person name="Neafsey D."/>
            <person name="Cheeseman I."/>
            <person name="Volkman S."/>
            <person name="Adams J."/>
            <person name="Walker B."/>
            <person name="Young S.K."/>
            <person name="Zeng Q."/>
            <person name="Gargeya S."/>
            <person name="Fitzgerald M."/>
            <person name="Haas B."/>
            <person name="Abouelleil A."/>
            <person name="Alvarado L."/>
            <person name="Arachchi H.M."/>
            <person name="Berlin A.M."/>
            <person name="Chapman S.B."/>
            <person name="Dewar J."/>
            <person name="Goldberg J."/>
            <person name="Griggs A."/>
            <person name="Gujja S."/>
            <person name="Hansen M."/>
            <person name="Howarth C."/>
            <person name="Imamovic A."/>
            <person name="Larimer J."/>
            <person name="McCowan C."/>
            <person name="Murphy C."/>
            <person name="Neiman D."/>
            <person name="Pearson M."/>
            <person name="Priest M."/>
            <person name="Roberts A."/>
            <person name="Saif S."/>
            <person name="Shea T."/>
            <person name="Sisk P."/>
            <person name="Sykes S."/>
            <person name="Wortman J."/>
            <person name="Nusbaum C."/>
            <person name="Birren B."/>
        </authorList>
    </citation>
    <scope>NUCLEOTIDE SEQUENCE [LARGE SCALE GENOMIC DNA]</scope>
    <source>
        <strain evidence="6">Vietnam Oak-Knoll (FVO)</strain>
    </source>
</reference>
<evidence type="ECO:0000256" key="1">
    <source>
        <dbReference type="ARBA" id="ARBA00004123"/>
    </source>
</evidence>
<dbReference type="GO" id="GO:0005634">
    <property type="term" value="C:nucleus"/>
    <property type="evidence" value="ECO:0007669"/>
    <property type="project" value="UniProtKB-SubCell"/>
</dbReference>
<dbReference type="InterPro" id="IPR052255">
    <property type="entry name" value="RNA_pol_II_subunit5-mediator"/>
</dbReference>
<protein>
    <submittedName>
        <fullName evidence="5">Prefoldin, alpha subunit</fullName>
    </submittedName>
</protein>
<dbReference type="InterPro" id="IPR009053">
    <property type="entry name" value="Prefoldin"/>
</dbReference>
<gene>
    <name evidence="5" type="ORF">PFFVO_02361</name>
</gene>
<dbReference type="SUPFAM" id="SSF46579">
    <property type="entry name" value="Prefoldin"/>
    <property type="match status" value="1"/>
</dbReference>
<evidence type="ECO:0000313" key="5">
    <source>
        <dbReference type="EMBL" id="ETW18461.1"/>
    </source>
</evidence>
<dbReference type="OrthoDB" id="21413at2759"/>
<reference evidence="5 6" key="1">
    <citation type="submission" date="2013-02" db="EMBL/GenBank/DDBJ databases">
        <title>The Genome Annotation of Plasmodium falciparum Vietnam Oak-Knoll (FVO).</title>
        <authorList>
            <consortium name="The Broad Institute Genome Sequencing Platform"/>
            <consortium name="The Broad Institute Genome Sequencing Center for Infectious Disease"/>
            <person name="Neafsey D."/>
            <person name="Hoffman S."/>
            <person name="Volkman S."/>
            <person name="Rosenthal P."/>
            <person name="Walker B."/>
            <person name="Young S.K."/>
            <person name="Zeng Q."/>
            <person name="Gargeya S."/>
            <person name="Fitzgerald M."/>
            <person name="Haas B."/>
            <person name="Abouelleil A."/>
            <person name="Allen A.W."/>
            <person name="Alvarado L."/>
            <person name="Arachchi H.M."/>
            <person name="Berlin A.M."/>
            <person name="Chapman S.B."/>
            <person name="Gainer-Dewar J."/>
            <person name="Goldberg J."/>
            <person name="Griggs A."/>
            <person name="Gujja S."/>
            <person name="Hansen M."/>
            <person name="Howarth C."/>
            <person name="Imamovic A."/>
            <person name="Ireland A."/>
            <person name="Larimer J."/>
            <person name="McCowan C."/>
            <person name="Murphy C."/>
            <person name="Pearson M."/>
            <person name="Poon T.W."/>
            <person name="Priest M."/>
            <person name="Roberts A."/>
            <person name="Saif S."/>
            <person name="Shea T."/>
            <person name="Sisk P."/>
            <person name="Sykes S."/>
            <person name="Wortman J."/>
            <person name="Nusbaum C."/>
            <person name="Birren B."/>
        </authorList>
    </citation>
    <scope>NUCLEOTIDE SEQUENCE [LARGE SCALE GENOMIC DNA]</scope>
    <source>
        <strain evidence="6">Vietnam Oak-Knoll (FVO)</strain>
    </source>
</reference>
<dbReference type="AlphaFoldDB" id="A0A024V6K0"/>
<proteinExistence type="inferred from homology"/>
<comment type="similarity">
    <text evidence="3">Belongs to the RNA polymerase II subunit 5-mediating protein family.</text>
</comment>